<dbReference type="Proteomes" id="UP000027987">
    <property type="component" value="Chromosome"/>
</dbReference>
<gene>
    <name evidence="1" type="ORF">HY57_13255</name>
</gene>
<evidence type="ECO:0000313" key="2">
    <source>
        <dbReference type="Proteomes" id="UP000027987"/>
    </source>
</evidence>
<organism evidence="1 2">
    <name type="scientific">Dyella japonica A8</name>
    <dbReference type="NCBI Taxonomy" id="1217721"/>
    <lineage>
        <taxon>Bacteria</taxon>
        <taxon>Pseudomonadati</taxon>
        <taxon>Pseudomonadota</taxon>
        <taxon>Gammaproteobacteria</taxon>
        <taxon>Lysobacterales</taxon>
        <taxon>Rhodanobacteraceae</taxon>
        <taxon>Dyella</taxon>
    </lineage>
</organism>
<dbReference type="EMBL" id="CP008884">
    <property type="protein sequence ID" value="AIF48158.1"/>
    <property type="molecule type" value="Genomic_DNA"/>
</dbReference>
<protein>
    <submittedName>
        <fullName evidence="1">Uncharacterized protein</fullName>
    </submittedName>
</protein>
<evidence type="ECO:0000313" key="1">
    <source>
        <dbReference type="EMBL" id="AIF48158.1"/>
    </source>
</evidence>
<dbReference type="KEGG" id="dja:HY57_13255"/>
<sequence>MQVASLLFGPDFSCEAIVCGYDTRVKIAPLQRIEEHIQICCIHPRAKATRQFRAAILYVTKDPGSAVSP</sequence>
<accession>A0A075K7Q0</accession>
<dbReference type="AlphaFoldDB" id="A0A075K7Q0"/>
<keyword evidence="2" id="KW-1185">Reference proteome</keyword>
<dbReference type="HOGENOM" id="CLU_2769235_0_0_6"/>
<reference evidence="1 2" key="1">
    <citation type="submission" date="2014-07" db="EMBL/GenBank/DDBJ databases">
        <title>Complete Genome Sequence of Dyella japonica Strain A8 Isolated from Malaysian Tropical Soil.</title>
        <authorList>
            <person name="Hui R.K.H."/>
            <person name="Chen J.-W."/>
            <person name="Chan K.-G."/>
            <person name="Leung F.C.C."/>
        </authorList>
    </citation>
    <scope>NUCLEOTIDE SEQUENCE [LARGE SCALE GENOMIC DNA]</scope>
    <source>
        <strain evidence="1 2">A8</strain>
    </source>
</reference>
<proteinExistence type="predicted"/>
<name>A0A075K7Q0_9GAMM</name>